<dbReference type="InterPro" id="IPR051783">
    <property type="entry name" value="NAD(P)-dependent_oxidoreduct"/>
</dbReference>
<dbReference type="RefSeq" id="WP_402379864.1">
    <property type="nucleotide sequence ID" value="NZ_JBIUYY010000004.1"/>
</dbReference>
<dbReference type="InterPro" id="IPR036291">
    <property type="entry name" value="NAD(P)-bd_dom_sf"/>
</dbReference>
<dbReference type="Gene3D" id="3.40.50.720">
    <property type="entry name" value="NAD(P)-binding Rossmann-like Domain"/>
    <property type="match status" value="1"/>
</dbReference>
<gene>
    <name evidence="3" type="ORF">ACIO7M_11405</name>
</gene>
<comment type="caution">
    <text evidence="3">The sequence shown here is derived from an EMBL/GenBank/DDBJ whole genome shotgun (WGS) entry which is preliminary data.</text>
</comment>
<evidence type="ECO:0000313" key="3">
    <source>
        <dbReference type="EMBL" id="MFJ2821713.1"/>
    </source>
</evidence>
<dbReference type="EMBL" id="JBIUYY010000004">
    <property type="protein sequence ID" value="MFJ2821713.1"/>
    <property type="molecule type" value="Genomic_DNA"/>
</dbReference>
<sequence length="568" mass="58757">MAAAVKILITGATGFLGGHLADACLRSGHGVRALVRPGSDTDRLRALPGVELVTGDLTRPDSLRRAAGGCEAVLHSAARVVDHGTRAQFTEANVTGTLRLMDAARAAGARRFVFVSSPSALMHLREGDRLGIDETTPYPTRWFNDYCATKAVAEQHVLAADTAGFTTCALRPRGIWGPRDHAGFLPRLMGALHAGRLPDLSGGKRVLVSLCHVDNAVDACLRAAVSAPAERIGGRAYFVADAETTDLWPFLADTAARLGCPPPAPRIPLPAGRALAAAVETAWRLRPDTAARARTSPPLSRYMMALLTRSSTYDTTAARRDLGYTPVRTQEDGLRDLVRWVASQGGVASWTAPRPHPAHTHTPDATPPAPTRAPHPPTPEPPAAATPAPPPRSAEHPPALPRPRTSPEADPTERPSPHPADATDIPPVSGAAPGPVPAPAPDRTPAPSGSSRTVGDAPASRAGQASGPAPAPVRGPADARSAATGRGHRPVRGSAEQREHHGPSRRASGKPGSDGSGAPAGTRPNHDPTRAEAARSGGAGTGTAPEGDSARHGSTDPAGPAGREDTSR</sequence>
<feature type="compositionally biased region" description="Pro residues" evidence="1">
    <location>
        <begin position="365"/>
        <end position="392"/>
    </location>
</feature>
<feature type="compositionally biased region" description="Pro residues" evidence="1">
    <location>
        <begin position="434"/>
        <end position="444"/>
    </location>
</feature>
<dbReference type="Pfam" id="PF01370">
    <property type="entry name" value="Epimerase"/>
    <property type="match status" value="1"/>
</dbReference>
<keyword evidence="4" id="KW-1185">Reference proteome</keyword>
<dbReference type="PANTHER" id="PTHR48079">
    <property type="entry name" value="PROTEIN YEEZ"/>
    <property type="match status" value="1"/>
</dbReference>
<name>A0ABW8EGE7_STRT5</name>
<evidence type="ECO:0000256" key="1">
    <source>
        <dbReference type="SAM" id="MobiDB-lite"/>
    </source>
</evidence>
<organism evidence="3 4">
    <name type="scientific">Streptomyces toxytricini</name>
    <name type="common">Actinomyces toxytricini</name>
    <dbReference type="NCBI Taxonomy" id="67369"/>
    <lineage>
        <taxon>Bacteria</taxon>
        <taxon>Bacillati</taxon>
        <taxon>Actinomycetota</taxon>
        <taxon>Actinomycetes</taxon>
        <taxon>Kitasatosporales</taxon>
        <taxon>Streptomycetaceae</taxon>
        <taxon>Streptomyces</taxon>
    </lineage>
</organism>
<feature type="region of interest" description="Disordered" evidence="1">
    <location>
        <begin position="348"/>
        <end position="568"/>
    </location>
</feature>
<dbReference type="Proteomes" id="UP001617351">
    <property type="component" value="Unassembled WGS sequence"/>
</dbReference>
<protein>
    <submittedName>
        <fullName evidence="3">NAD-dependent epimerase/dehydratase family protein</fullName>
    </submittedName>
</protein>
<reference evidence="3 4" key="1">
    <citation type="submission" date="2024-10" db="EMBL/GenBank/DDBJ databases">
        <title>The Natural Products Discovery Center: Release of the First 8490 Sequenced Strains for Exploring Actinobacteria Biosynthetic Diversity.</title>
        <authorList>
            <person name="Kalkreuter E."/>
            <person name="Kautsar S.A."/>
            <person name="Yang D."/>
            <person name="Bader C.D."/>
            <person name="Teijaro C.N."/>
            <person name="Fluegel L."/>
            <person name="Davis C.M."/>
            <person name="Simpson J.R."/>
            <person name="Lauterbach L."/>
            <person name="Steele A.D."/>
            <person name="Gui C."/>
            <person name="Meng S."/>
            <person name="Li G."/>
            <person name="Viehrig K."/>
            <person name="Ye F."/>
            <person name="Su P."/>
            <person name="Kiefer A.F."/>
            <person name="Nichols A."/>
            <person name="Cepeda A.J."/>
            <person name="Yan W."/>
            <person name="Fan B."/>
            <person name="Jiang Y."/>
            <person name="Adhikari A."/>
            <person name="Zheng C.-J."/>
            <person name="Schuster L."/>
            <person name="Cowan T.M."/>
            <person name="Smanski M.J."/>
            <person name="Chevrette M.G."/>
            <person name="De Carvalho L.P.S."/>
            <person name="Shen B."/>
        </authorList>
    </citation>
    <scope>NUCLEOTIDE SEQUENCE [LARGE SCALE GENOMIC DNA]</scope>
    <source>
        <strain evidence="3 4">NPDC087220</strain>
    </source>
</reference>
<evidence type="ECO:0000313" key="4">
    <source>
        <dbReference type="Proteomes" id="UP001617351"/>
    </source>
</evidence>
<accession>A0ABW8EGE7</accession>
<feature type="domain" description="NAD-dependent epimerase/dehydratase" evidence="2">
    <location>
        <begin position="7"/>
        <end position="226"/>
    </location>
</feature>
<evidence type="ECO:0000259" key="2">
    <source>
        <dbReference type="Pfam" id="PF01370"/>
    </source>
</evidence>
<proteinExistence type="predicted"/>
<feature type="compositionally biased region" description="Basic and acidic residues" evidence="1">
    <location>
        <begin position="524"/>
        <end position="533"/>
    </location>
</feature>
<dbReference type="InterPro" id="IPR001509">
    <property type="entry name" value="Epimerase_deHydtase"/>
</dbReference>
<feature type="compositionally biased region" description="Basic and acidic residues" evidence="1">
    <location>
        <begin position="405"/>
        <end position="416"/>
    </location>
</feature>
<dbReference type="PANTHER" id="PTHR48079:SF6">
    <property type="entry name" value="NAD(P)-BINDING DOMAIN-CONTAINING PROTEIN-RELATED"/>
    <property type="match status" value="1"/>
</dbReference>
<dbReference type="SUPFAM" id="SSF51735">
    <property type="entry name" value="NAD(P)-binding Rossmann-fold domains"/>
    <property type="match status" value="1"/>
</dbReference>